<dbReference type="InterPro" id="IPR001623">
    <property type="entry name" value="DnaJ_domain"/>
</dbReference>
<evidence type="ECO:0000256" key="3">
    <source>
        <dbReference type="ARBA" id="ARBA00022490"/>
    </source>
</evidence>
<comment type="subcellular location">
    <subcellularLocation>
        <location evidence="1 14">Cytoplasm</location>
    </subcellularLocation>
</comment>
<dbReference type="GO" id="GO:0006260">
    <property type="term" value="P:DNA replication"/>
    <property type="evidence" value="ECO:0007669"/>
    <property type="project" value="UniProtKB-KW"/>
</dbReference>
<dbReference type="InterPro" id="IPR012724">
    <property type="entry name" value="DnaJ"/>
</dbReference>
<keyword evidence="4 14" id="KW-0235">DNA replication</keyword>
<dbReference type="STRING" id="1121307.CLCY_2c04040"/>
<evidence type="ECO:0000256" key="15">
    <source>
        <dbReference type="PROSITE-ProRule" id="PRU00546"/>
    </source>
</evidence>
<evidence type="ECO:0000256" key="5">
    <source>
        <dbReference type="ARBA" id="ARBA00022723"/>
    </source>
</evidence>
<feature type="repeat" description="CXXCXGXG motif" evidence="14">
    <location>
        <begin position="191"/>
        <end position="198"/>
    </location>
</feature>
<feature type="binding site" evidence="14">
    <location>
        <position position="208"/>
    </location>
    <ligand>
        <name>Zn(2+)</name>
        <dbReference type="ChEBI" id="CHEBI:29105"/>
        <label>1</label>
    </ligand>
</feature>
<dbReference type="GO" id="GO:0031072">
    <property type="term" value="F:heat shock protein binding"/>
    <property type="evidence" value="ECO:0007669"/>
    <property type="project" value="InterPro"/>
</dbReference>
<evidence type="ECO:0000256" key="2">
    <source>
        <dbReference type="ARBA" id="ARBA00011738"/>
    </source>
</evidence>
<dbReference type="HAMAP" id="MF_01152">
    <property type="entry name" value="DnaJ"/>
    <property type="match status" value="1"/>
</dbReference>
<feature type="zinc finger region" description="CR-type" evidence="15">
    <location>
        <begin position="135"/>
        <end position="217"/>
    </location>
</feature>
<dbReference type="PANTHER" id="PTHR43096">
    <property type="entry name" value="DNAJ HOMOLOG 1, MITOCHONDRIAL-RELATED"/>
    <property type="match status" value="1"/>
</dbReference>
<evidence type="ECO:0000256" key="9">
    <source>
        <dbReference type="ARBA" id="ARBA00023016"/>
    </source>
</evidence>
<evidence type="ECO:0000259" key="17">
    <source>
        <dbReference type="PROSITE" id="PS51188"/>
    </source>
</evidence>
<feature type="binding site" evidence="14">
    <location>
        <position position="168"/>
    </location>
    <ligand>
        <name>Zn(2+)</name>
        <dbReference type="ChEBI" id="CHEBI:29105"/>
        <label>2</label>
    </ligand>
</feature>
<dbReference type="OrthoDB" id="9779889at2"/>
<dbReference type="FunFam" id="1.10.287.110:FF:000034">
    <property type="entry name" value="Chaperone protein DnaJ"/>
    <property type="match status" value="1"/>
</dbReference>
<keyword evidence="3 14" id="KW-0963">Cytoplasm</keyword>
<proteinExistence type="inferred from homology"/>
<gene>
    <name evidence="14 18" type="primary">dnaJ</name>
    <name evidence="18" type="ORF">CLCY_2c04040</name>
</gene>
<evidence type="ECO:0000256" key="6">
    <source>
        <dbReference type="ARBA" id="ARBA00022737"/>
    </source>
</evidence>
<dbReference type="Gene3D" id="2.60.260.20">
    <property type="entry name" value="Urease metallochaperone UreE, N-terminal domain"/>
    <property type="match status" value="2"/>
</dbReference>
<feature type="binding site" evidence="14">
    <location>
        <position position="191"/>
    </location>
    <ligand>
        <name>Zn(2+)</name>
        <dbReference type="ChEBI" id="CHEBI:29105"/>
        <label>2</label>
    </ligand>
</feature>
<dbReference type="InterPro" id="IPR036410">
    <property type="entry name" value="HSP_DnaJ_Cys-rich_dom_sf"/>
</dbReference>
<dbReference type="InterPro" id="IPR036869">
    <property type="entry name" value="J_dom_sf"/>
</dbReference>
<dbReference type="RefSeq" id="WP_048571059.1">
    <property type="nucleotide sequence ID" value="NZ_LFVU01000027.1"/>
</dbReference>
<keyword evidence="9 14" id="KW-0346">Stress response</keyword>
<dbReference type="InterPro" id="IPR001305">
    <property type="entry name" value="HSP_DnaJ_Cys-rich_dom"/>
</dbReference>
<comment type="domain">
    <text evidence="14">The J domain is necessary and sufficient to stimulate DnaK ATPase activity. Zinc center 1 plays an important role in the autonomous, DnaK-independent chaperone activity of DnaJ. Zinc center 2 is essential for interaction with DnaK and for DnaJ activity.</text>
</comment>
<evidence type="ECO:0000256" key="7">
    <source>
        <dbReference type="ARBA" id="ARBA00022771"/>
    </source>
</evidence>
<comment type="subunit">
    <text evidence="2 14">Homodimer.</text>
</comment>
<dbReference type="InterPro" id="IPR008971">
    <property type="entry name" value="HSP40/DnaJ_pept-bd"/>
</dbReference>
<feature type="domain" description="CR-type" evidence="17">
    <location>
        <begin position="135"/>
        <end position="217"/>
    </location>
</feature>
<evidence type="ECO:0000256" key="8">
    <source>
        <dbReference type="ARBA" id="ARBA00022833"/>
    </source>
</evidence>
<feature type="repeat" description="CXXCXGXG motif" evidence="14">
    <location>
        <begin position="148"/>
        <end position="155"/>
    </location>
</feature>
<evidence type="ECO:0000256" key="12">
    <source>
        <dbReference type="ARBA" id="ARBA00061004"/>
    </source>
</evidence>
<dbReference type="PANTHER" id="PTHR43096:SF48">
    <property type="entry name" value="CHAPERONE PROTEIN DNAJ"/>
    <property type="match status" value="1"/>
</dbReference>
<dbReference type="Pfam" id="PF00684">
    <property type="entry name" value="DnaJ_CXXCXGXG"/>
    <property type="match status" value="1"/>
</dbReference>
<dbReference type="SMART" id="SM00271">
    <property type="entry name" value="DnaJ"/>
    <property type="match status" value="1"/>
</dbReference>
<dbReference type="PRINTS" id="PR00625">
    <property type="entry name" value="JDOMAIN"/>
</dbReference>
<dbReference type="GO" id="GO:0042026">
    <property type="term" value="P:protein refolding"/>
    <property type="evidence" value="ECO:0007669"/>
    <property type="project" value="TreeGrafter"/>
</dbReference>
<feature type="binding site" evidence="14">
    <location>
        <position position="194"/>
    </location>
    <ligand>
        <name>Zn(2+)</name>
        <dbReference type="ChEBI" id="CHEBI:29105"/>
        <label>2</label>
    </ligand>
</feature>
<organism evidence="18 19">
    <name type="scientific">Clostridium cylindrosporum DSM 605</name>
    <dbReference type="NCBI Taxonomy" id="1121307"/>
    <lineage>
        <taxon>Bacteria</taxon>
        <taxon>Bacillati</taxon>
        <taxon>Bacillota</taxon>
        <taxon>Clostridia</taxon>
        <taxon>Eubacteriales</taxon>
        <taxon>Clostridiaceae</taxon>
        <taxon>Clostridium</taxon>
    </lineage>
</organism>
<dbReference type="InterPro" id="IPR018253">
    <property type="entry name" value="DnaJ_domain_CS"/>
</dbReference>
<evidence type="ECO:0000256" key="10">
    <source>
        <dbReference type="ARBA" id="ARBA00023186"/>
    </source>
</evidence>
<dbReference type="Gene3D" id="2.10.230.10">
    <property type="entry name" value="Heat shock protein DnaJ, cysteine-rich domain"/>
    <property type="match status" value="1"/>
</dbReference>
<comment type="similarity">
    <text evidence="12 14">Belongs to the DnaJ family.</text>
</comment>
<evidence type="ECO:0000256" key="4">
    <source>
        <dbReference type="ARBA" id="ARBA00022705"/>
    </source>
</evidence>
<dbReference type="CDD" id="cd10719">
    <property type="entry name" value="DnaJ_zf"/>
    <property type="match status" value="1"/>
</dbReference>
<dbReference type="GO" id="GO:0009408">
    <property type="term" value="P:response to heat"/>
    <property type="evidence" value="ECO:0007669"/>
    <property type="project" value="InterPro"/>
</dbReference>
<feature type="binding site" evidence="14">
    <location>
        <position position="165"/>
    </location>
    <ligand>
        <name>Zn(2+)</name>
        <dbReference type="ChEBI" id="CHEBI:29105"/>
        <label>2</label>
    </ligand>
</feature>
<evidence type="ECO:0000256" key="11">
    <source>
        <dbReference type="ARBA" id="ARBA00053423"/>
    </source>
</evidence>
<keyword evidence="6 14" id="KW-0677">Repeat</keyword>
<dbReference type="Gene3D" id="1.10.287.110">
    <property type="entry name" value="DnaJ domain"/>
    <property type="match status" value="1"/>
</dbReference>
<dbReference type="Pfam" id="PF01556">
    <property type="entry name" value="DnaJ_C"/>
    <property type="match status" value="1"/>
</dbReference>
<dbReference type="SUPFAM" id="SSF57938">
    <property type="entry name" value="DnaJ/Hsp40 cysteine-rich domain"/>
    <property type="match status" value="1"/>
</dbReference>
<evidence type="ECO:0000256" key="1">
    <source>
        <dbReference type="ARBA" id="ARBA00004496"/>
    </source>
</evidence>
<name>A0A0J8D6Z3_CLOCY</name>
<dbReference type="GO" id="GO:0005737">
    <property type="term" value="C:cytoplasm"/>
    <property type="evidence" value="ECO:0007669"/>
    <property type="project" value="UniProtKB-SubCell"/>
</dbReference>
<keyword evidence="5 14" id="KW-0479">Metal-binding</keyword>
<dbReference type="PATRIC" id="fig|1121307.3.peg.1262"/>
<keyword evidence="7 14" id="KW-0863">Zinc-finger</keyword>
<dbReference type="SUPFAM" id="SSF46565">
    <property type="entry name" value="Chaperone J-domain"/>
    <property type="match status" value="1"/>
</dbReference>
<dbReference type="Pfam" id="PF00226">
    <property type="entry name" value="DnaJ"/>
    <property type="match status" value="1"/>
</dbReference>
<feature type="binding site" evidence="14">
    <location>
        <position position="205"/>
    </location>
    <ligand>
        <name>Zn(2+)</name>
        <dbReference type="ChEBI" id="CHEBI:29105"/>
        <label>1</label>
    </ligand>
</feature>
<evidence type="ECO:0000256" key="13">
    <source>
        <dbReference type="ARBA" id="ARBA00067609"/>
    </source>
</evidence>
<protein>
    <recommendedName>
        <fullName evidence="13 14">Chaperone protein DnaJ</fullName>
    </recommendedName>
</protein>
<keyword evidence="19" id="KW-1185">Reference proteome</keyword>
<feature type="repeat" description="CXXCXGXG motif" evidence="14">
    <location>
        <begin position="165"/>
        <end position="172"/>
    </location>
</feature>
<comment type="caution">
    <text evidence="18">The sequence shown here is derived from an EMBL/GenBank/DDBJ whole genome shotgun (WGS) entry which is preliminary data.</text>
</comment>
<feature type="binding site" evidence="14">
    <location>
        <position position="148"/>
    </location>
    <ligand>
        <name>Zn(2+)</name>
        <dbReference type="ChEBI" id="CHEBI:29105"/>
        <label>1</label>
    </ligand>
</feature>
<evidence type="ECO:0000256" key="14">
    <source>
        <dbReference type="HAMAP-Rule" id="MF_01152"/>
    </source>
</evidence>
<keyword evidence="8 14" id="KW-0862">Zinc</keyword>
<dbReference type="Proteomes" id="UP000036756">
    <property type="component" value="Unassembled WGS sequence"/>
</dbReference>
<sequence>MATNDYYAVLGLEKGASEDEIKKAFRKMAIKYHPDKNQGNKEAEDKFKEVNEAYQVLSDPEKKARYDQFGTADFDGSGFGGFSGGYEGFGGFGDIFGDIFDMFGGSSSRRTKNGPRRGNDLETTILLTFEEAAFGVKKEIEINRNEKCEECSGSGAAKGTSPKTCSKCNGSGQVQVQKNTPFGSFVSVTTCDACGGEGKKIESPCSHCRGTGRIRKSKVVSINIPAGVDNGNTIPLRGQGEPGYNGGPSGDLYINIKVRNHSIFKRRGTDIFCDLPISIVKASLGGEVEIPTLTGDKKHKIEPGTQNGKIIKLKGDGIQSVRGTGKGDLYAEVRVEIPTKLTEKQRELLEKLADEFGELVDTKKSLKDKIKGAFNTKKENE</sequence>
<dbReference type="NCBIfam" id="NF008035">
    <property type="entry name" value="PRK10767.1"/>
    <property type="match status" value="1"/>
</dbReference>
<feature type="binding site" evidence="14">
    <location>
        <position position="151"/>
    </location>
    <ligand>
        <name>Zn(2+)</name>
        <dbReference type="ChEBI" id="CHEBI:29105"/>
        <label>1</label>
    </ligand>
</feature>
<dbReference type="GO" id="GO:0008270">
    <property type="term" value="F:zinc ion binding"/>
    <property type="evidence" value="ECO:0007669"/>
    <property type="project" value="UniProtKB-UniRule"/>
</dbReference>
<dbReference type="FunFam" id="2.60.260.20:FF:000004">
    <property type="entry name" value="Molecular chaperone DnaJ"/>
    <property type="match status" value="1"/>
</dbReference>
<feature type="repeat" description="CXXCXGXG motif" evidence="14">
    <location>
        <begin position="205"/>
        <end position="212"/>
    </location>
</feature>
<dbReference type="AlphaFoldDB" id="A0A0J8D6Z3"/>
<dbReference type="CDD" id="cd06257">
    <property type="entry name" value="DnaJ"/>
    <property type="match status" value="1"/>
</dbReference>
<dbReference type="InterPro" id="IPR002939">
    <property type="entry name" value="DnaJ_C"/>
</dbReference>
<feature type="domain" description="J" evidence="16">
    <location>
        <begin position="5"/>
        <end position="70"/>
    </location>
</feature>
<dbReference type="NCBIfam" id="TIGR02349">
    <property type="entry name" value="DnaJ_bact"/>
    <property type="match status" value="1"/>
</dbReference>
<evidence type="ECO:0000313" key="18">
    <source>
        <dbReference type="EMBL" id="KMT21642.1"/>
    </source>
</evidence>
<keyword evidence="10 14" id="KW-0143">Chaperone</keyword>
<comment type="cofactor">
    <cofactor evidence="14">
        <name>Zn(2+)</name>
        <dbReference type="ChEBI" id="CHEBI:29105"/>
    </cofactor>
    <text evidence="14">Binds 2 Zn(2+) ions per monomer.</text>
</comment>
<dbReference type="CDD" id="cd10747">
    <property type="entry name" value="DnaJ_C"/>
    <property type="match status" value="1"/>
</dbReference>
<comment type="function">
    <text evidence="11 14">Participates actively in the response to hyperosmotic and heat shock by preventing the aggregation of stress-denatured proteins and by disaggregating proteins, also in an autonomous, DnaK-independent fashion. Unfolded proteins bind initially to DnaJ; upon interaction with the DnaJ-bound protein, DnaK hydrolyzes its bound ATP, resulting in the formation of a stable complex. GrpE releases ADP from DnaK; ATP binding to DnaK triggers the release of the substrate protein, thus completing the reaction cycle. Several rounds of ATP-dependent interactions between DnaJ, DnaK and GrpE are required for fully efficient folding. Also involved, together with DnaK and GrpE, in the DNA replication of plasmids through activation of initiation proteins.</text>
</comment>
<dbReference type="PROSITE" id="PS50076">
    <property type="entry name" value="DNAJ_2"/>
    <property type="match status" value="1"/>
</dbReference>
<dbReference type="GO" id="GO:0051082">
    <property type="term" value="F:unfolded protein binding"/>
    <property type="evidence" value="ECO:0007669"/>
    <property type="project" value="UniProtKB-UniRule"/>
</dbReference>
<dbReference type="FunFam" id="2.10.230.10:FF:000002">
    <property type="entry name" value="Molecular chaperone DnaJ"/>
    <property type="match status" value="1"/>
</dbReference>
<evidence type="ECO:0000313" key="19">
    <source>
        <dbReference type="Proteomes" id="UP000036756"/>
    </source>
</evidence>
<dbReference type="GO" id="GO:0005524">
    <property type="term" value="F:ATP binding"/>
    <property type="evidence" value="ECO:0007669"/>
    <property type="project" value="InterPro"/>
</dbReference>
<dbReference type="PROSITE" id="PS51188">
    <property type="entry name" value="ZF_CR"/>
    <property type="match status" value="1"/>
</dbReference>
<dbReference type="PROSITE" id="PS00636">
    <property type="entry name" value="DNAJ_1"/>
    <property type="match status" value="1"/>
</dbReference>
<accession>A0A0J8D6Z3</accession>
<evidence type="ECO:0000259" key="16">
    <source>
        <dbReference type="PROSITE" id="PS50076"/>
    </source>
</evidence>
<reference evidence="18 19" key="1">
    <citation type="submission" date="2015-06" db="EMBL/GenBank/DDBJ databases">
        <title>Draft genome sequence of the purine-degrading Clostridium cylindrosporum HC-1 (DSM 605).</title>
        <authorList>
            <person name="Poehlein A."/>
            <person name="Schiel-Bengelsdorf B."/>
            <person name="Bengelsdorf F."/>
            <person name="Daniel R."/>
            <person name="Duerre P."/>
        </authorList>
    </citation>
    <scope>NUCLEOTIDE SEQUENCE [LARGE SCALE GENOMIC DNA]</scope>
    <source>
        <strain evidence="18 19">DSM 605</strain>
    </source>
</reference>
<dbReference type="EMBL" id="LFVU01000027">
    <property type="protein sequence ID" value="KMT21642.1"/>
    <property type="molecule type" value="Genomic_DNA"/>
</dbReference>
<dbReference type="SUPFAM" id="SSF49493">
    <property type="entry name" value="HSP40/DnaJ peptide-binding domain"/>
    <property type="match status" value="2"/>
</dbReference>